<protein>
    <submittedName>
        <fullName evidence="1">Uncharacterized protein</fullName>
    </submittedName>
</protein>
<dbReference type="AlphaFoldDB" id="A0A1G7CCC1"/>
<organism evidence="1 2">
    <name type="scientific">Paracidovorax valerianellae</name>
    <dbReference type="NCBI Taxonomy" id="187868"/>
    <lineage>
        <taxon>Bacteria</taxon>
        <taxon>Pseudomonadati</taxon>
        <taxon>Pseudomonadota</taxon>
        <taxon>Betaproteobacteria</taxon>
        <taxon>Burkholderiales</taxon>
        <taxon>Comamonadaceae</taxon>
        <taxon>Paracidovorax</taxon>
    </lineage>
</organism>
<name>A0A1G7CCC1_9BURK</name>
<reference evidence="1 2" key="1">
    <citation type="submission" date="2016-10" db="EMBL/GenBank/DDBJ databases">
        <authorList>
            <person name="de Groot N.N."/>
        </authorList>
    </citation>
    <scope>NUCLEOTIDE SEQUENCE [LARGE SCALE GENOMIC DNA]</scope>
    <source>
        <strain evidence="1 2">DSM 16619</strain>
    </source>
</reference>
<keyword evidence="2" id="KW-1185">Reference proteome</keyword>
<dbReference type="EMBL" id="FMZC01000016">
    <property type="protein sequence ID" value="SDE37022.1"/>
    <property type="molecule type" value="Genomic_DNA"/>
</dbReference>
<accession>A0A1G7CCC1</accession>
<evidence type="ECO:0000313" key="1">
    <source>
        <dbReference type="EMBL" id="SDE37022.1"/>
    </source>
</evidence>
<sequence length="400" mass="43893">MKRLKDRAARKHPATMAEKWHARLNGSPKPMEGKRRADFMALVRADAMAVARVGQIDARVAVDRMRPAVEDGALSQDILAEDRGLLLEVLGQLADPADHLYRQLNLKITPDTQLAYQDAQVLEAPTALASGNYHTVFALKVMGADDVAQDKVFKPLKAKEKNEVGIFAGISRDDSQMAMRNIATVSLAKRLGLDVIVDTELAMIDTGRGPLDPDLGLIMERAPGTKAGSVEPGVLSLPAVFAEVTKLQLLDHLTGQVDRHLNNYFIHVGPNGDAKVTGIDNDLCFGEKLTDPADIRRIESDSLFVPFEGTHLPPVIDTDMERAIQGLAESDLRSILSDKLNEAELDAAGSRLEGLKKYAVSLHLANKVIEPDQWNDPAVQQLFNAQNSYIGRERSKRENF</sequence>
<gene>
    <name evidence="1" type="ORF">SAMN05192589_11614</name>
</gene>
<proteinExistence type="predicted"/>
<dbReference type="Proteomes" id="UP000198781">
    <property type="component" value="Unassembled WGS sequence"/>
</dbReference>
<evidence type="ECO:0000313" key="2">
    <source>
        <dbReference type="Proteomes" id="UP000198781"/>
    </source>
</evidence>